<comment type="caution">
    <text evidence="2">The sequence shown here is derived from an EMBL/GenBank/DDBJ whole genome shotgun (WGS) entry which is preliminary data.</text>
</comment>
<sequence>MDATRVDDLLSTFALDVAHGSVFVRNWSPPCGVRPRASVLVIHGIAEHSGRYDRLARFLSAKGMTVYALDLPGHGRSAQAGRLGNAGPEAWSDMTAAVTALTRFVSRRHADLPLFSFGHSMGSALNQWQIQNNGDLLEGAILCGTFGALPDGLDEARMEQMAALLAVADAATRTAPSETMVHAVGGFTLPFVEAGKTPNGTEWQTQDPAEAQAFLDDPLCGFAFSNETTLSVVRGFSALWADAAERRIPHDLPLLIVAGENDPVGKKTATIRELIGRYLGHGLTDVSCRFYPGQRHELLNEPRKDHTHRLIGHWIERVLDR</sequence>
<dbReference type="InterPro" id="IPR029058">
    <property type="entry name" value="AB_hydrolase_fold"/>
</dbReference>
<evidence type="ECO:0000259" key="1">
    <source>
        <dbReference type="PROSITE" id="PS50006"/>
    </source>
</evidence>
<dbReference type="InterPro" id="IPR051044">
    <property type="entry name" value="MAG_DAG_Lipase"/>
</dbReference>
<dbReference type="EMBL" id="RCTY01000036">
    <property type="protein sequence ID" value="ROU06264.1"/>
    <property type="molecule type" value="Genomic_DNA"/>
</dbReference>
<gene>
    <name evidence="2" type="ORF">D9T17_15080</name>
</gene>
<dbReference type="Gene3D" id="3.40.50.1820">
    <property type="entry name" value="alpha/beta hydrolase"/>
    <property type="match status" value="1"/>
</dbReference>
<dbReference type="InterPro" id="IPR000253">
    <property type="entry name" value="FHA_dom"/>
</dbReference>
<dbReference type="PROSITE" id="PS50006">
    <property type="entry name" value="FHA_DOMAIN"/>
    <property type="match status" value="1"/>
</dbReference>
<dbReference type="Pfam" id="PF12146">
    <property type="entry name" value="Hydrolase_4"/>
    <property type="match status" value="1"/>
</dbReference>
<evidence type="ECO:0000313" key="2">
    <source>
        <dbReference type="EMBL" id="ROU06264.1"/>
    </source>
</evidence>
<reference evidence="2 3" key="1">
    <citation type="submission" date="2018-10" db="EMBL/GenBank/DDBJ databases">
        <title>The genome of Lysobacter enzymogenes OH11.</title>
        <authorList>
            <person name="Liu F."/>
            <person name="Zhao Y."/>
            <person name="Qian G."/>
            <person name="Chen Y."/>
            <person name="Xu H."/>
        </authorList>
    </citation>
    <scope>NUCLEOTIDE SEQUENCE [LARGE SCALE GENOMIC DNA]</scope>
    <source>
        <strain evidence="2 3">OH11</strain>
    </source>
</reference>
<dbReference type="AlphaFoldDB" id="A0A3N2RFU4"/>
<dbReference type="RefSeq" id="WP_123648187.1">
    <property type="nucleotide sequence ID" value="NZ_RCTY01000036.1"/>
</dbReference>
<name>A0A3N2RFU4_LYSEN</name>
<organism evidence="2 3">
    <name type="scientific">Lysobacter enzymogenes</name>
    <dbReference type="NCBI Taxonomy" id="69"/>
    <lineage>
        <taxon>Bacteria</taxon>
        <taxon>Pseudomonadati</taxon>
        <taxon>Pseudomonadota</taxon>
        <taxon>Gammaproteobacteria</taxon>
        <taxon>Lysobacterales</taxon>
        <taxon>Lysobacteraceae</taxon>
        <taxon>Lysobacter</taxon>
    </lineage>
</organism>
<dbReference type="PANTHER" id="PTHR11614">
    <property type="entry name" value="PHOSPHOLIPASE-RELATED"/>
    <property type="match status" value="1"/>
</dbReference>
<protein>
    <submittedName>
        <fullName evidence="2">Alpha/beta hydrolase</fullName>
    </submittedName>
</protein>
<dbReference type="Proteomes" id="UP000275910">
    <property type="component" value="Unassembled WGS sequence"/>
</dbReference>
<dbReference type="InterPro" id="IPR022742">
    <property type="entry name" value="Hydrolase_4"/>
</dbReference>
<accession>A0A3N2RFU4</accession>
<evidence type="ECO:0000313" key="3">
    <source>
        <dbReference type="Proteomes" id="UP000275910"/>
    </source>
</evidence>
<keyword evidence="2" id="KW-0378">Hydrolase</keyword>
<feature type="domain" description="FHA" evidence="1">
    <location>
        <begin position="78"/>
        <end position="142"/>
    </location>
</feature>
<proteinExistence type="predicted"/>
<dbReference type="SUPFAM" id="SSF53474">
    <property type="entry name" value="alpha/beta-Hydrolases"/>
    <property type="match status" value="1"/>
</dbReference>
<dbReference type="GO" id="GO:0016787">
    <property type="term" value="F:hydrolase activity"/>
    <property type="evidence" value="ECO:0007669"/>
    <property type="project" value="UniProtKB-KW"/>
</dbReference>